<accession>A0A2G9HMD6</accession>
<dbReference type="PANTHER" id="PTHR12705">
    <property type="entry name" value="ORIGIN RECOGNITION COMPLEX SUBUNIT 5"/>
    <property type="match status" value="1"/>
</dbReference>
<evidence type="ECO:0000259" key="3">
    <source>
        <dbReference type="Pfam" id="PF13191"/>
    </source>
</evidence>
<dbReference type="FunFam" id="3.40.50.300:FF:002310">
    <property type="entry name" value="Origin of replication complex subunit 5"/>
    <property type="match status" value="1"/>
</dbReference>
<dbReference type="Gene3D" id="3.40.50.300">
    <property type="entry name" value="P-loop containing nucleotide triphosphate hydrolases"/>
    <property type="match status" value="1"/>
</dbReference>
<dbReference type="GO" id="GO:0006270">
    <property type="term" value="P:DNA replication initiation"/>
    <property type="evidence" value="ECO:0007669"/>
    <property type="project" value="TreeGrafter"/>
</dbReference>
<dbReference type="AlphaFoldDB" id="A0A2G9HMD6"/>
<feature type="region of interest" description="Disordered" evidence="2">
    <location>
        <begin position="1"/>
        <end position="36"/>
    </location>
</feature>
<dbReference type="Pfam" id="PF13191">
    <property type="entry name" value="AAA_16"/>
    <property type="match status" value="1"/>
</dbReference>
<dbReference type="GO" id="GO:0003688">
    <property type="term" value="F:DNA replication origin binding"/>
    <property type="evidence" value="ECO:0007669"/>
    <property type="project" value="TreeGrafter"/>
</dbReference>
<dbReference type="InterPro" id="IPR041664">
    <property type="entry name" value="AAA_16"/>
</dbReference>
<dbReference type="EMBL" id="NKXS01001442">
    <property type="protein sequence ID" value="PIN18593.1"/>
    <property type="molecule type" value="Genomic_DNA"/>
</dbReference>
<evidence type="ECO:0000256" key="1">
    <source>
        <dbReference type="ARBA" id="ARBA00006269"/>
    </source>
</evidence>
<keyword evidence="5" id="KW-1185">Reference proteome</keyword>
<gene>
    <name evidence="4" type="ORF">CDL12_08747</name>
</gene>
<dbReference type="STRING" id="429701.A0A2G9HMD6"/>
<proteinExistence type="inferred from homology"/>
<evidence type="ECO:0000313" key="5">
    <source>
        <dbReference type="Proteomes" id="UP000231279"/>
    </source>
</evidence>
<evidence type="ECO:0000256" key="2">
    <source>
        <dbReference type="SAM" id="MobiDB-lite"/>
    </source>
</evidence>
<protein>
    <recommendedName>
        <fullName evidence="3">Orc1-like AAA ATPase domain-containing protein</fullName>
    </recommendedName>
</protein>
<dbReference type="InterPro" id="IPR020796">
    <property type="entry name" value="ORC5"/>
</dbReference>
<evidence type="ECO:0000313" key="4">
    <source>
        <dbReference type="EMBL" id="PIN18593.1"/>
    </source>
</evidence>
<feature type="domain" description="Orc1-like AAA ATPase" evidence="3">
    <location>
        <begin position="61"/>
        <end position="216"/>
    </location>
</feature>
<comment type="similarity">
    <text evidence="1">Belongs to the ORC5 family.</text>
</comment>
<dbReference type="GO" id="GO:0005664">
    <property type="term" value="C:nuclear origin of replication recognition complex"/>
    <property type="evidence" value="ECO:0007669"/>
    <property type="project" value="TreeGrafter"/>
</dbReference>
<dbReference type="InterPro" id="IPR027417">
    <property type="entry name" value="P-loop_NTPase"/>
</dbReference>
<name>A0A2G9HMD6_9LAMI</name>
<reference evidence="5" key="1">
    <citation type="journal article" date="2018" name="Gigascience">
        <title>Genome assembly of the Pink Ipe (Handroanthus impetiginosus, Bignoniaceae), a highly valued, ecologically keystone Neotropical timber forest tree.</title>
        <authorList>
            <person name="Silva-Junior O.B."/>
            <person name="Grattapaglia D."/>
            <person name="Novaes E."/>
            <person name="Collevatti R.G."/>
        </authorList>
    </citation>
    <scope>NUCLEOTIDE SEQUENCE [LARGE SCALE GENOMIC DNA]</scope>
    <source>
        <strain evidence="5">cv. UFG-1</strain>
    </source>
</reference>
<dbReference type="OrthoDB" id="365981at2759"/>
<comment type="caution">
    <text evidence="4">The sequence shown here is derived from an EMBL/GenBank/DDBJ whole genome shotgun (WGS) entry which is preliminary data.</text>
</comment>
<dbReference type="Proteomes" id="UP000231279">
    <property type="component" value="Unassembled WGS sequence"/>
</dbReference>
<sequence length="246" mass="27770">MGKDESPKMNRRTTRSSSCSTPNSKAPPGSSMAANQLQPPSINDLVFKDEPISLDELINSFPGRRTQILDLINLLGPLNSPMIPLFVYGGASTGKTSIILQIFRHLNRPFIYCSCITCYNPRILFESILNQLLLHRKNESNGYLSAKRCEKPSDFVILLREALGGLIDGLKGNMGKTSSKKSPTRVNGRMVYFIFDNVELIREWDKSLSILPLLFNLNDILKMPERMICAIFSLKTRQIQSYIHLF</sequence>
<organism evidence="4 5">
    <name type="scientific">Handroanthus impetiginosus</name>
    <dbReference type="NCBI Taxonomy" id="429701"/>
    <lineage>
        <taxon>Eukaryota</taxon>
        <taxon>Viridiplantae</taxon>
        <taxon>Streptophyta</taxon>
        <taxon>Embryophyta</taxon>
        <taxon>Tracheophyta</taxon>
        <taxon>Spermatophyta</taxon>
        <taxon>Magnoliopsida</taxon>
        <taxon>eudicotyledons</taxon>
        <taxon>Gunneridae</taxon>
        <taxon>Pentapetalae</taxon>
        <taxon>asterids</taxon>
        <taxon>lamiids</taxon>
        <taxon>Lamiales</taxon>
        <taxon>Bignoniaceae</taxon>
        <taxon>Crescentiina</taxon>
        <taxon>Tabebuia alliance</taxon>
        <taxon>Handroanthus</taxon>
    </lineage>
</organism>
<dbReference type="SUPFAM" id="SSF52540">
    <property type="entry name" value="P-loop containing nucleoside triphosphate hydrolases"/>
    <property type="match status" value="1"/>
</dbReference>
<dbReference type="PANTHER" id="PTHR12705:SF0">
    <property type="entry name" value="ORIGIN RECOGNITION COMPLEX SUBUNIT 5"/>
    <property type="match status" value="1"/>
</dbReference>